<feature type="compositionally biased region" description="Polar residues" evidence="1">
    <location>
        <begin position="92"/>
        <end position="106"/>
    </location>
</feature>
<feature type="region of interest" description="Disordered" evidence="1">
    <location>
        <begin position="84"/>
        <end position="106"/>
    </location>
</feature>
<keyword evidence="2" id="KW-1133">Transmembrane helix</keyword>
<keyword evidence="2" id="KW-0472">Membrane</keyword>
<protein>
    <submittedName>
        <fullName evidence="3">Uncharacterized protein</fullName>
    </submittedName>
</protein>
<accession>A0A0C9Y2F5</accession>
<dbReference type="Proteomes" id="UP000054018">
    <property type="component" value="Unassembled WGS sequence"/>
</dbReference>
<dbReference type="HOGENOM" id="CLU_2224242_0_0_1"/>
<gene>
    <name evidence="3" type="ORF">PISMIDRAFT_683746</name>
</gene>
<evidence type="ECO:0000256" key="2">
    <source>
        <dbReference type="SAM" id="Phobius"/>
    </source>
</evidence>
<dbReference type="AlphaFoldDB" id="A0A0C9Y2F5"/>
<sequence>MHPDSPFINARYCRDGGFNPQVLEGTNHEIYQTSPADIGLEHYAGPPTSHVISFYSTWVRSCHGTLVLLAPFFVLWNHRTRRQMPNPRLLSPRNTRQSRTQMVEKF</sequence>
<evidence type="ECO:0000313" key="3">
    <source>
        <dbReference type="EMBL" id="KIK18895.1"/>
    </source>
</evidence>
<evidence type="ECO:0000313" key="4">
    <source>
        <dbReference type="Proteomes" id="UP000054018"/>
    </source>
</evidence>
<feature type="transmembrane region" description="Helical" evidence="2">
    <location>
        <begin position="58"/>
        <end position="76"/>
    </location>
</feature>
<dbReference type="EMBL" id="KN833795">
    <property type="protein sequence ID" value="KIK18895.1"/>
    <property type="molecule type" value="Genomic_DNA"/>
</dbReference>
<name>A0A0C9Y2F5_9AGAM</name>
<evidence type="ECO:0000256" key="1">
    <source>
        <dbReference type="SAM" id="MobiDB-lite"/>
    </source>
</evidence>
<reference evidence="3 4" key="1">
    <citation type="submission" date="2014-04" db="EMBL/GenBank/DDBJ databases">
        <authorList>
            <consortium name="DOE Joint Genome Institute"/>
            <person name="Kuo A."/>
            <person name="Kohler A."/>
            <person name="Costa M.D."/>
            <person name="Nagy L.G."/>
            <person name="Floudas D."/>
            <person name="Copeland A."/>
            <person name="Barry K.W."/>
            <person name="Cichocki N."/>
            <person name="Veneault-Fourrey C."/>
            <person name="LaButti K."/>
            <person name="Lindquist E.A."/>
            <person name="Lipzen A."/>
            <person name="Lundell T."/>
            <person name="Morin E."/>
            <person name="Murat C."/>
            <person name="Sun H."/>
            <person name="Tunlid A."/>
            <person name="Henrissat B."/>
            <person name="Grigoriev I.V."/>
            <person name="Hibbett D.S."/>
            <person name="Martin F."/>
            <person name="Nordberg H.P."/>
            <person name="Cantor M.N."/>
            <person name="Hua S.X."/>
        </authorList>
    </citation>
    <scope>NUCLEOTIDE SEQUENCE [LARGE SCALE GENOMIC DNA]</scope>
    <source>
        <strain evidence="3 4">441</strain>
    </source>
</reference>
<keyword evidence="4" id="KW-1185">Reference proteome</keyword>
<proteinExistence type="predicted"/>
<reference evidence="4" key="2">
    <citation type="submission" date="2015-01" db="EMBL/GenBank/DDBJ databases">
        <title>Evolutionary Origins and Diversification of the Mycorrhizal Mutualists.</title>
        <authorList>
            <consortium name="DOE Joint Genome Institute"/>
            <consortium name="Mycorrhizal Genomics Consortium"/>
            <person name="Kohler A."/>
            <person name="Kuo A."/>
            <person name="Nagy L.G."/>
            <person name="Floudas D."/>
            <person name="Copeland A."/>
            <person name="Barry K.W."/>
            <person name="Cichocki N."/>
            <person name="Veneault-Fourrey C."/>
            <person name="LaButti K."/>
            <person name="Lindquist E.A."/>
            <person name="Lipzen A."/>
            <person name="Lundell T."/>
            <person name="Morin E."/>
            <person name="Murat C."/>
            <person name="Riley R."/>
            <person name="Ohm R."/>
            <person name="Sun H."/>
            <person name="Tunlid A."/>
            <person name="Henrissat B."/>
            <person name="Grigoriev I.V."/>
            <person name="Hibbett D.S."/>
            <person name="Martin F."/>
        </authorList>
    </citation>
    <scope>NUCLEOTIDE SEQUENCE [LARGE SCALE GENOMIC DNA]</scope>
    <source>
        <strain evidence="4">441</strain>
    </source>
</reference>
<organism evidence="3 4">
    <name type="scientific">Pisolithus microcarpus 441</name>
    <dbReference type="NCBI Taxonomy" id="765257"/>
    <lineage>
        <taxon>Eukaryota</taxon>
        <taxon>Fungi</taxon>
        <taxon>Dikarya</taxon>
        <taxon>Basidiomycota</taxon>
        <taxon>Agaricomycotina</taxon>
        <taxon>Agaricomycetes</taxon>
        <taxon>Agaricomycetidae</taxon>
        <taxon>Boletales</taxon>
        <taxon>Sclerodermatineae</taxon>
        <taxon>Pisolithaceae</taxon>
        <taxon>Pisolithus</taxon>
    </lineage>
</organism>
<keyword evidence="2" id="KW-0812">Transmembrane</keyword>